<reference evidence="2" key="1">
    <citation type="journal article" date="2021" name="Nat. Commun.">
        <title>Genetic determinants of endophytism in the Arabidopsis root mycobiome.</title>
        <authorList>
            <person name="Mesny F."/>
            <person name="Miyauchi S."/>
            <person name="Thiergart T."/>
            <person name="Pickel B."/>
            <person name="Atanasova L."/>
            <person name="Karlsson M."/>
            <person name="Huettel B."/>
            <person name="Barry K.W."/>
            <person name="Haridas S."/>
            <person name="Chen C."/>
            <person name="Bauer D."/>
            <person name="Andreopoulos W."/>
            <person name="Pangilinan J."/>
            <person name="LaButti K."/>
            <person name="Riley R."/>
            <person name="Lipzen A."/>
            <person name="Clum A."/>
            <person name="Drula E."/>
            <person name="Henrissat B."/>
            <person name="Kohler A."/>
            <person name="Grigoriev I.V."/>
            <person name="Martin F.M."/>
            <person name="Hacquard S."/>
        </authorList>
    </citation>
    <scope>NUCLEOTIDE SEQUENCE</scope>
    <source>
        <strain evidence="2">MPI-CAGE-CH-0235</strain>
    </source>
</reference>
<proteinExistence type="predicted"/>
<comment type="caution">
    <text evidence="2">The sequence shown here is derived from an EMBL/GenBank/DDBJ whole genome shotgun (WGS) entry which is preliminary data.</text>
</comment>
<dbReference type="AlphaFoldDB" id="A0A8K0WTP1"/>
<dbReference type="EMBL" id="JAGPNK010000005">
    <property type="protein sequence ID" value="KAH7321381.1"/>
    <property type="molecule type" value="Genomic_DNA"/>
</dbReference>
<evidence type="ECO:0000313" key="2">
    <source>
        <dbReference type="EMBL" id="KAH7321381.1"/>
    </source>
</evidence>
<evidence type="ECO:0008006" key="4">
    <source>
        <dbReference type="Google" id="ProtNLM"/>
    </source>
</evidence>
<feature type="transmembrane region" description="Helical" evidence="1">
    <location>
        <begin position="119"/>
        <end position="142"/>
    </location>
</feature>
<evidence type="ECO:0000313" key="3">
    <source>
        <dbReference type="Proteomes" id="UP000813444"/>
    </source>
</evidence>
<keyword evidence="1" id="KW-0472">Membrane</keyword>
<organism evidence="2 3">
    <name type="scientific">Stachybotrys elegans</name>
    <dbReference type="NCBI Taxonomy" id="80388"/>
    <lineage>
        <taxon>Eukaryota</taxon>
        <taxon>Fungi</taxon>
        <taxon>Dikarya</taxon>
        <taxon>Ascomycota</taxon>
        <taxon>Pezizomycotina</taxon>
        <taxon>Sordariomycetes</taxon>
        <taxon>Hypocreomycetidae</taxon>
        <taxon>Hypocreales</taxon>
        <taxon>Stachybotryaceae</taxon>
        <taxon>Stachybotrys</taxon>
    </lineage>
</organism>
<accession>A0A8K0WTP1</accession>
<dbReference type="OrthoDB" id="5296155at2759"/>
<keyword evidence="1" id="KW-0812">Transmembrane</keyword>
<keyword evidence="3" id="KW-1185">Reference proteome</keyword>
<keyword evidence="1" id="KW-1133">Transmembrane helix</keyword>
<protein>
    <recommendedName>
        <fullName evidence="4">Tat pathway signal sequence</fullName>
    </recommendedName>
</protein>
<name>A0A8K0WTP1_9HYPO</name>
<dbReference type="Proteomes" id="UP000813444">
    <property type="component" value="Unassembled WGS sequence"/>
</dbReference>
<evidence type="ECO:0000256" key="1">
    <source>
        <dbReference type="SAM" id="Phobius"/>
    </source>
</evidence>
<gene>
    <name evidence="2" type="ORF">B0I35DRAFT_408336</name>
</gene>
<sequence>MAQNHPSLSRSPGSRTSFMSVGRMPVIDEHEEVRPVPSIVSVATTASPLRIPQKSYRRSAARGLPPPYVPTTYLPSYQYQYQLSKEAERGFDRGRRGRLVDFWDHARGWFADRGRTCRYIMLLGVFLVVIIIALAIGLTFGLRNRDSDGGTQSTGNRNPRFPVGSYAFNTTLQRTVSDCTSNPSTWRCYPYEHGESASFFWIITQGNPGSFNISSSDNPFAPSFSNVTLEILDGNEPTERLVFSFSMEKTVVPGGGITPSNRAAQCTFDDTTFEATLWTRRRRGRTIDLPPPAQSDYTAWPGDVEVAQVKPSALGSPPRCQDSSGTAIADVQAATGGCECRYASFELD</sequence>